<dbReference type="SUPFAM" id="SSF51735">
    <property type="entry name" value="NAD(P)-binding Rossmann-fold domains"/>
    <property type="match status" value="1"/>
</dbReference>
<evidence type="ECO:0000259" key="1">
    <source>
        <dbReference type="Pfam" id="PF01370"/>
    </source>
</evidence>
<protein>
    <submittedName>
        <fullName evidence="2">SDR family oxidoreductase</fullName>
    </submittedName>
</protein>
<reference evidence="2" key="1">
    <citation type="submission" date="2022-10" db="EMBL/GenBank/DDBJ databases">
        <title>Chitiniphilus purpureus sp. nov., a novel chitin-degrading bacterium isolated from crawfish pond sediment.</title>
        <authorList>
            <person name="Li K."/>
        </authorList>
    </citation>
    <scope>NUCLEOTIDE SEQUENCE</scope>
    <source>
        <strain evidence="2">CD1</strain>
    </source>
</reference>
<gene>
    <name evidence="2" type="ORF">N8I74_14265</name>
</gene>
<organism evidence="2 3">
    <name type="scientific">Chitiniphilus purpureus</name>
    <dbReference type="NCBI Taxonomy" id="2981137"/>
    <lineage>
        <taxon>Bacteria</taxon>
        <taxon>Pseudomonadati</taxon>
        <taxon>Pseudomonadota</taxon>
        <taxon>Betaproteobacteria</taxon>
        <taxon>Neisseriales</taxon>
        <taxon>Chitinibacteraceae</taxon>
        <taxon>Chitiniphilus</taxon>
    </lineage>
</organism>
<sequence length="321" mass="34038">MTQALVTGASGFVGRALLAHLAGEAAFQPLAAVRRPPAQVVTGVRYLQAGDLSGPIDWAPLLAGIDVVVHAAARVHVMQDTAADPLQAFRQANVEGTLHLARQAAAAGVRRFVFISSIKVNGEGTLPGRAYTADDTPAPVDAYGLSKLEAEQGLLARAGQGGMEVVIIRPPLVYGPGVKANFLQMMRWLHRRVPLPLGAIGNRRSLVGMDNLCDLIRVCMTHPAAGGQVFLASDGCDLSTTALLRQLGEALGRPARLWPVPAHLLEIAAACVGRRAVARRLLGSLQVDIAKTRQLLDWHPPVTVEHGLAMTAESFLKQVAK</sequence>
<evidence type="ECO:0000313" key="3">
    <source>
        <dbReference type="Proteomes" id="UP001061302"/>
    </source>
</evidence>
<dbReference type="PANTHER" id="PTHR43245">
    <property type="entry name" value="BIFUNCTIONAL POLYMYXIN RESISTANCE PROTEIN ARNA"/>
    <property type="match status" value="1"/>
</dbReference>
<proteinExistence type="predicted"/>
<dbReference type="EMBL" id="CP106753">
    <property type="protein sequence ID" value="UXY14472.1"/>
    <property type="molecule type" value="Genomic_DNA"/>
</dbReference>
<dbReference type="CDD" id="cd05232">
    <property type="entry name" value="UDP_G4E_4_SDR_e"/>
    <property type="match status" value="1"/>
</dbReference>
<dbReference type="PANTHER" id="PTHR43245:SF58">
    <property type="entry name" value="BLL5923 PROTEIN"/>
    <property type="match status" value="1"/>
</dbReference>
<keyword evidence="3" id="KW-1185">Reference proteome</keyword>
<accession>A0ABY6DJG3</accession>
<dbReference type="Pfam" id="PF01370">
    <property type="entry name" value="Epimerase"/>
    <property type="match status" value="1"/>
</dbReference>
<dbReference type="Proteomes" id="UP001061302">
    <property type="component" value="Chromosome"/>
</dbReference>
<dbReference type="RefSeq" id="WP_263123772.1">
    <property type="nucleotide sequence ID" value="NZ_CP106753.1"/>
</dbReference>
<evidence type="ECO:0000313" key="2">
    <source>
        <dbReference type="EMBL" id="UXY14472.1"/>
    </source>
</evidence>
<name>A0ABY6DJG3_9NEIS</name>
<dbReference type="InterPro" id="IPR050177">
    <property type="entry name" value="Lipid_A_modif_metabolic_enz"/>
</dbReference>
<dbReference type="Gene3D" id="3.40.50.720">
    <property type="entry name" value="NAD(P)-binding Rossmann-like Domain"/>
    <property type="match status" value="1"/>
</dbReference>
<dbReference type="InterPro" id="IPR001509">
    <property type="entry name" value="Epimerase_deHydtase"/>
</dbReference>
<feature type="domain" description="NAD-dependent epimerase/dehydratase" evidence="1">
    <location>
        <begin position="4"/>
        <end position="227"/>
    </location>
</feature>
<dbReference type="InterPro" id="IPR036291">
    <property type="entry name" value="NAD(P)-bd_dom_sf"/>
</dbReference>